<dbReference type="Proteomes" id="UP000681722">
    <property type="component" value="Unassembled WGS sequence"/>
</dbReference>
<dbReference type="AlphaFoldDB" id="A0A815GH00"/>
<proteinExistence type="predicted"/>
<dbReference type="EMBL" id="CAJOBC010058015">
    <property type="protein sequence ID" value="CAF4199798.1"/>
    <property type="molecule type" value="Genomic_DNA"/>
</dbReference>
<evidence type="ECO:0000313" key="1">
    <source>
        <dbReference type="EMBL" id="CAF1339778.1"/>
    </source>
</evidence>
<evidence type="ECO:0000313" key="2">
    <source>
        <dbReference type="EMBL" id="CAF4199798.1"/>
    </source>
</evidence>
<dbReference type="EMBL" id="CAJNOQ010014338">
    <property type="protein sequence ID" value="CAF1339778.1"/>
    <property type="molecule type" value="Genomic_DNA"/>
</dbReference>
<protein>
    <submittedName>
        <fullName evidence="1">Uncharacterized protein</fullName>
    </submittedName>
</protein>
<comment type="caution">
    <text evidence="1">The sequence shown here is derived from an EMBL/GenBank/DDBJ whole genome shotgun (WGS) entry which is preliminary data.</text>
</comment>
<organism evidence="1 3">
    <name type="scientific">Didymodactylos carnosus</name>
    <dbReference type="NCBI Taxonomy" id="1234261"/>
    <lineage>
        <taxon>Eukaryota</taxon>
        <taxon>Metazoa</taxon>
        <taxon>Spiralia</taxon>
        <taxon>Gnathifera</taxon>
        <taxon>Rotifera</taxon>
        <taxon>Eurotatoria</taxon>
        <taxon>Bdelloidea</taxon>
        <taxon>Philodinida</taxon>
        <taxon>Philodinidae</taxon>
        <taxon>Didymodactylos</taxon>
    </lineage>
</organism>
<sequence length="131" mass="15691">MKSYFNEKSRLQFSYSTVDNETKRMKRIIDESEMDSENEIKIDDDAGAIYFDRTENLEQFGVVWFDTDININNKDRATIRIKLREIIDYLQTFDNIELCEEYIRNVKTETVFLIISSKLADKAFKWLQEYA</sequence>
<accession>A0A815GH00</accession>
<gene>
    <name evidence="1" type="ORF">GPM918_LOCUS30373</name>
    <name evidence="2" type="ORF">SRO942_LOCUS30984</name>
</gene>
<name>A0A815GH00_9BILA</name>
<reference evidence="1" key="1">
    <citation type="submission" date="2021-02" db="EMBL/GenBank/DDBJ databases">
        <authorList>
            <person name="Nowell W R."/>
        </authorList>
    </citation>
    <scope>NUCLEOTIDE SEQUENCE</scope>
</reference>
<keyword evidence="3" id="KW-1185">Reference proteome</keyword>
<dbReference type="Proteomes" id="UP000663829">
    <property type="component" value="Unassembled WGS sequence"/>
</dbReference>
<evidence type="ECO:0000313" key="3">
    <source>
        <dbReference type="Proteomes" id="UP000663829"/>
    </source>
</evidence>